<dbReference type="GO" id="GO:0000049">
    <property type="term" value="F:tRNA binding"/>
    <property type="evidence" value="ECO:0007669"/>
    <property type="project" value="UniProtKB-UniRule"/>
</dbReference>
<dbReference type="RefSeq" id="WP_057824562.1">
    <property type="nucleotide sequence ID" value="NZ_AZEA01000007.1"/>
</dbReference>
<dbReference type="GO" id="GO:0004526">
    <property type="term" value="F:ribonuclease P activity"/>
    <property type="evidence" value="ECO:0007669"/>
    <property type="project" value="UniProtKB-UniRule"/>
</dbReference>
<evidence type="ECO:0000256" key="3">
    <source>
        <dbReference type="ARBA" id="ARBA00022722"/>
    </source>
</evidence>
<evidence type="ECO:0000256" key="7">
    <source>
        <dbReference type="HAMAP-Rule" id="MF_00227"/>
    </source>
</evidence>
<keyword evidence="5 7" id="KW-0378">Hydrolase</keyword>
<dbReference type="SUPFAM" id="SSF54211">
    <property type="entry name" value="Ribosomal protein S5 domain 2-like"/>
    <property type="match status" value="1"/>
</dbReference>
<dbReference type="InterPro" id="IPR000100">
    <property type="entry name" value="RNase_P"/>
</dbReference>
<dbReference type="FunFam" id="3.30.230.10:FF:000021">
    <property type="entry name" value="Ribonuclease P protein component"/>
    <property type="match status" value="1"/>
</dbReference>
<evidence type="ECO:0000313" key="10">
    <source>
        <dbReference type="Proteomes" id="UP000051581"/>
    </source>
</evidence>
<dbReference type="Proteomes" id="UP000051581">
    <property type="component" value="Unassembled WGS sequence"/>
</dbReference>
<evidence type="ECO:0000313" key="9">
    <source>
        <dbReference type="EMBL" id="KRK88617.1"/>
    </source>
</evidence>
<dbReference type="HAMAP" id="MF_00227">
    <property type="entry name" value="RNase_P"/>
    <property type="match status" value="1"/>
</dbReference>
<keyword evidence="3 7" id="KW-0540">Nuclease</keyword>
<organism evidence="9 10">
    <name type="scientific">Lentilactobacillus sunkii DSM 19904</name>
    <dbReference type="NCBI Taxonomy" id="1423808"/>
    <lineage>
        <taxon>Bacteria</taxon>
        <taxon>Bacillati</taxon>
        <taxon>Bacillota</taxon>
        <taxon>Bacilli</taxon>
        <taxon>Lactobacillales</taxon>
        <taxon>Lactobacillaceae</taxon>
        <taxon>Lentilactobacillus</taxon>
    </lineage>
</organism>
<keyword evidence="2 7" id="KW-0819">tRNA processing</keyword>
<dbReference type="PANTHER" id="PTHR33992:SF1">
    <property type="entry name" value="RIBONUCLEASE P PROTEIN COMPONENT"/>
    <property type="match status" value="1"/>
</dbReference>
<gene>
    <name evidence="7" type="primary">rnpA</name>
    <name evidence="9" type="ORF">FD17_GL002308</name>
</gene>
<dbReference type="PANTHER" id="PTHR33992">
    <property type="entry name" value="RIBONUCLEASE P PROTEIN COMPONENT"/>
    <property type="match status" value="1"/>
</dbReference>
<comment type="catalytic activity">
    <reaction evidence="7">
        <text>Endonucleolytic cleavage of RNA, removing 5'-extranucleotides from tRNA precursor.</text>
        <dbReference type="EC" id="3.1.26.5"/>
    </reaction>
</comment>
<dbReference type="OrthoDB" id="9810867at2"/>
<dbReference type="AlphaFoldDB" id="A0A0R1L6V2"/>
<evidence type="ECO:0000256" key="8">
    <source>
        <dbReference type="NCBIfam" id="TIGR00188"/>
    </source>
</evidence>
<comment type="function">
    <text evidence="1 7">RNaseP catalyzes the removal of the 5'-leader sequence from pre-tRNA to produce the mature 5'-terminus. It can also cleave other RNA substrates such as 4.5S RNA. The protein component plays an auxiliary but essential role in vivo by binding to the 5'-leader sequence and broadening the substrate specificity of the ribozyme.</text>
</comment>
<comment type="similarity">
    <text evidence="7">Belongs to the RnpA family.</text>
</comment>
<evidence type="ECO:0000256" key="4">
    <source>
        <dbReference type="ARBA" id="ARBA00022759"/>
    </source>
</evidence>
<comment type="caution">
    <text evidence="9">The sequence shown here is derived from an EMBL/GenBank/DDBJ whole genome shotgun (WGS) entry which is preliminary data.</text>
</comment>
<dbReference type="EC" id="3.1.26.5" evidence="7 8"/>
<proteinExistence type="inferred from homology"/>
<dbReference type="InterPro" id="IPR020568">
    <property type="entry name" value="Ribosomal_Su5_D2-typ_SF"/>
</dbReference>
<accession>A0A0R1L6V2</accession>
<evidence type="ECO:0000256" key="1">
    <source>
        <dbReference type="ARBA" id="ARBA00002663"/>
    </source>
</evidence>
<keyword evidence="10" id="KW-1185">Reference proteome</keyword>
<dbReference type="NCBIfam" id="TIGR00188">
    <property type="entry name" value="rnpA"/>
    <property type="match status" value="1"/>
</dbReference>
<sequence>MRKSYRVKKESEFQEVFETHNSVANRQFVIYSLDKPNQLHFRVGISVGKKIGNAVHRNWVKRRIRQSLLELKPYLRQDVDFIVIARPAADQMSMADVKASLIHVLKLAKLIDPNYDSEEKS</sequence>
<keyword evidence="4 7" id="KW-0255">Endonuclease</keyword>
<reference evidence="9 10" key="1">
    <citation type="journal article" date="2015" name="Genome Announc.">
        <title>Expanding the biotechnology potential of lactobacilli through comparative genomics of 213 strains and associated genera.</title>
        <authorList>
            <person name="Sun Z."/>
            <person name="Harris H.M."/>
            <person name="McCann A."/>
            <person name="Guo C."/>
            <person name="Argimon S."/>
            <person name="Zhang W."/>
            <person name="Yang X."/>
            <person name="Jeffery I.B."/>
            <person name="Cooney J.C."/>
            <person name="Kagawa T.F."/>
            <person name="Liu W."/>
            <person name="Song Y."/>
            <person name="Salvetti E."/>
            <person name="Wrobel A."/>
            <person name="Rasinkangas P."/>
            <person name="Parkhill J."/>
            <person name="Rea M.C."/>
            <person name="O'Sullivan O."/>
            <person name="Ritari J."/>
            <person name="Douillard F.P."/>
            <person name="Paul Ross R."/>
            <person name="Yang R."/>
            <person name="Briner A.E."/>
            <person name="Felis G.E."/>
            <person name="de Vos W.M."/>
            <person name="Barrangou R."/>
            <person name="Klaenhammer T.R."/>
            <person name="Caufield P.W."/>
            <person name="Cui Y."/>
            <person name="Zhang H."/>
            <person name="O'Toole P.W."/>
        </authorList>
    </citation>
    <scope>NUCLEOTIDE SEQUENCE [LARGE SCALE GENOMIC DNA]</scope>
    <source>
        <strain evidence="9 10">DSM 19904</strain>
    </source>
</reference>
<evidence type="ECO:0000256" key="2">
    <source>
        <dbReference type="ARBA" id="ARBA00022694"/>
    </source>
</evidence>
<dbReference type="InterPro" id="IPR014721">
    <property type="entry name" value="Ribsml_uS5_D2-typ_fold_subgr"/>
</dbReference>
<dbReference type="GO" id="GO:0030677">
    <property type="term" value="C:ribonuclease P complex"/>
    <property type="evidence" value="ECO:0007669"/>
    <property type="project" value="TreeGrafter"/>
</dbReference>
<evidence type="ECO:0000256" key="5">
    <source>
        <dbReference type="ARBA" id="ARBA00022801"/>
    </source>
</evidence>
<dbReference type="GO" id="GO:0001682">
    <property type="term" value="P:tRNA 5'-leader removal"/>
    <property type="evidence" value="ECO:0007669"/>
    <property type="project" value="UniProtKB-UniRule"/>
</dbReference>
<dbReference type="GO" id="GO:0042781">
    <property type="term" value="F:3'-tRNA processing endoribonuclease activity"/>
    <property type="evidence" value="ECO:0007669"/>
    <property type="project" value="TreeGrafter"/>
</dbReference>
<comment type="subunit">
    <text evidence="7">Consists of a catalytic RNA component (M1 or rnpB) and a protein subunit.</text>
</comment>
<evidence type="ECO:0000256" key="6">
    <source>
        <dbReference type="ARBA" id="ARBA00022884"/>
    </source>
</evidence>
<keyword evidence="6 7" id="KW-0694">RNA-binding</keyword>
<dbReference type="Pfam" id="PF00825">
    <property type="entry name" value="Ribonuclease_P"/>
    <property type="match status" value="1"/>
</dbReference>
<protein>
    <recommendedName>
        <fullName evidence="7 8">Ribonuclease P protein component</fullName>
        <shortName evidence="7">RNase P protein</shortName>
        <shortName evidence="7">RNaseP protein</shortName>
        <ecNumber evidence="7 8">3.1.26.5</ecNumber>
    </recommendedName>
    <alternativeName>
        <fullName evidence="7">Protein C5</fullName>
    </alternativeName>
</protein>
<name>A0A0R1L6V2_9LACO</name>
<dbReference type="PATRIC" id="fig|1423808.3.peg.2349"/>
<dbReference type="Gene3D" id="3.30.230.10">
    <property type="match status" value="1"/>
</dbReference>
<dbReference type="EMBL" id="AZEA01000007">
    <property type="protein sequence ID" value="KRK88617.1"/>
    <property type="molecule type" value="Genomic_DNA"/>
</dbReference>